<comment type="catalytic activity">
    <reaction evidence="8">
        <text>2-C-methyl-D-erythritol 4-phosphate + NADP(+) = 1-deoxy-D-xylulose 5-phosphate + NADPH + H(+)</text>
        <dbReference type="Rhea" id="RHEA:13717"/>
        <dbReference type="ChEBI" id="CHEBI:15378"/>
        <dbReference type="ChEBI" id="CHEBI:57783"/>
        <dbReference type="ChEBI" id="CHEBI:57792"/>
        <dbReference type="ChEBI" id="CHEBI:58262"/>
        <dbReference type="ChEBI" id="CHEBI:58349"/>
        <dbReference type="EC" id="1.1.1.267"/>
    </reaction>
    <physiologicalReaction direction="right-to-left" evidence="8">
        <dbReference type="Rhea" id="RHEA:13719"/>
    </physiologicalReaction>
</comment>
<dbReference type="Gene3D" id="3.40.50.720">
    <property type="entry name" value="NAD(P)-binding Rossmann-like Domain"/>
    <property type="match status" value="1"/>
</dbReference>
<dbReference type="InterPro" id="IPR013644">
    <property type="entry name" value="DXP_reductoisomerase_C"/>
</dbReference>
<dbReference type="InterPro" id="IPR036291">
    <property type="entry name" value="NAD(P)-bd_dom_sf"/>
</dbReference>
<dbReference type="GO" id="GO:0070402">
    <property type="term" value="F:NADPH binding"/>
    <property type="evidence" value="ECO:0007669"/>
    <property type="project" value="InterPro"/>
</dbReference>
<keyword evidence="9" id="KW-0460">Magnesium</keyword>
<dbReference type="GO" id="GO:0051484">
    <property type="term" value="P:isopentenyl diphosphate biosynthetic process, methylerythritol 4-phosphate pathway involved in terpenoid biosynthetic process"/>
    <property type="evidence" value="ECO:0007669"/>
    <property type="project" value="TreeGrafter"/>
</dbReference>
<proteinExistence type="inferred from homology"/>
<sequence length="406" mass="43518">MDNNEAGRPESICLLGATGSIGTSSLQVLRCNPDRYQLKTVCAGRNWQRMLEIVREFKPAHAAMADPEAARQLAAAVKAEGLHCEVGAGEDAVCAAAALEHDFVIAAIVGAAGLKPAIAALGACRRMGLANKEALVMTGRLFFAKAKEHGCPILPIDSEHSAIFQALPPVCAEHLGVCDLKAAGVHKILLTGSGGPFRERPLEELPNVKPSEALCHPIWSMGPKITIDSSTMMNKGLEFIEARWLFNAGPDDIEILIHPQSVVHSMVSYIDGAVLAQLGRPDMKTPIARALAYPERVVSSVEPLDFTAMGSLTFFKPDFARYPCLKLAIEASCDGQGACVILNAVNEVAVEAFLRGRIGYLDIARLVDKMLQRGVPAGFDECSLEDILALDAAVRVQAAKLLEQEF</sequence>
<dbReference type="PANTHER" id="PTHR30525:SF0">
    <property type="entry name" value="1-DEOXY-D-XYLULOSE 5-PHOSPHATE REDUCTOISOMERASE, CHLOROPLASTIC"/>
    <property type="match status" value="1"/>
</dbReference>
<dbReference type="SUPFAM" id="SSF69055">
    <property type="entry name" value="1-deoxy-D-xylulose-5-phosphate reductoisomerase, C-terminal domain"/>
    <property type="match status" value="1"/>
</dbReference>
<dbReference type="GO" id="GO:0030604">
    <property type="term" value="F:1-deoxy-D-xylulose-5-phosphate reductoisomerase activity"/>
    <property type="evidence" value="ECO:0007669"/>
    <property type="project" value="UniProtKB-UniRule"/>
</dbReference>
<evidence type="ECO:0000259" key="10">
    <source>
        <dbReference type="Pfam" id="PF02670"/>
    </source>
</evidence>
<dbReference type="AlphaFoldDB" id="A0A9D9GUX1"/>
<dbReference type="EC" id="1.1.1.267" evidence="9"/>
<dbReference type="SUPFAM" id="SSF55347">
    <property type="entry name" value="Glyceraldehyde-3-phosphate dehydrogenase-like, C-terminal domain"/>
    <property type="match status" value="1"/>
</dbReference>
<dbReference type="EMBL" id="JADINH010000188">
    <property type="protein sequence ID" value="MBO8416605.1"/>
    <property type="molecule type" value="Genomic_DNA"/>
</dbReference>
<keyword evidence="3 9" id="KW-0479">Metal-binding</keyword>
<feature type="binding site" evidence="9">
    <location>
        <position position="159"/>
    </location>
    <ligand>
        <name>1-deoxy-D-xylulose 5-phosphate</name>
        <dbReference type="ChEBI" id="CHEBI:57792"/>
    </ligand>
</feature>
<dbReference type="InterPro" id="IPR013512">
    <property type="entry name" value="DXP_reductoisomerase_N"/>
</dbReference>
<dbReference type="InterPro" id="IPR003821">
    <property type="entry name" value="DXP_reductoisomerase"/>
</dbReference>
<evidence type="ECO:0000256" key="4">
    <source>
        <dbReference type="ARBA" id="ARBA00022857"/>
    </source>
</evidence>
<reference evidence="13" key="1">
    <citation type="submission" date="2020-10" db="EMBL/GenBank/DDBJ databases">
        <authorList>
            <person name="Gilroy R."/>
        </authorList>
    </citation>
    <scope>NUCLEOTIDE SEQUENCE</scope>
    <source>
        <strain evidence="13">17213</strain>
    </source>
</reference>
<evidence type="ECO:0000256" key="3">
    <source>
        <dbReference type="ARBA" id="ARBA00022723"/>
    </source>
</evidence>
<feature type="binding site" evidence="9">
    <location>
        <position position="159"/>
    </location>
    <ligand>
        <name>Mn(2+)</name>
        <dbReference type="ChEBI" id="CHEBI:29035"/>
    </ligand>
</feature>
<dbReference type="NCBIfam" id="NF003938">
    <property type="entry name" value="PRK05447.1-1"/>
    <property type="match status" value="1"/>
</dbReference>
<feature type="binding site" evidence="9">
    <location>
        <position position="157"/>
    </location>
    <ligand>
        <name>Mn(2+)</name>
        <dbReference type="ChEBI" id="CHEBI:29035"/>
    </ligand>
</feature>
<feature type="binding site" evidence="9">
    <location>
        <position position="133"/>
    </location>
    <ligand>
        <name>NADPH</name>
        <dbReference type="ChEBI" id="CHEBI:57783"/>
    </ligand>
</feature>
<dbReference type="Pfam" id="PF13288">
    <property type="entry name" value="DXPR_C"/>
    <property type="match status" value="1"/>
</dbReference>
<dbReference type="NCBIfam" id="TIGR00243">
    <property type="entry name" value="Dxr"/>
    <property type="match status" value="1"/>
</dbReference>
<feature type="domain" description="DXP reductoisomerase C-terminal" evidence="12">
    <location>
        <begin position="278"/>
        <end position="395"/>
    </location>
</feature>
<dbReference type="Pfam" id="PF08436">
    <property type="entry name" value="DXP_redisom_C"/>
    <property type="match status" value="1"/>
</dbReference>
<dbReference type="SUPFAM" id="SSF51735">
    <property type="entry name" value="NAD(P)-binding Rossmann-fold domains"/>
    <property type="match status" value="1"/>
</dbReference>
<keyword evidence="4 9" id="KW-0521">NADP</keyword>
<feature type="binding site" evidence="9">
    <location>
        <position position="18"/>
    </location>
    <ligand>
        <name>NADPH</name>
        <dbReference type="ChEBI" id="CHEBI:57783"/>
    </ligand>
</feature>
<organism evidence="13 14">
    <name type="scientific">Candidatus Avisuccinivibrio stercorigallinarum</name>
    <dbReference type="NCBI Taxonomy" id="2840704"/>
    <lineage>
        <taxon>Bacteria</taxon>
        <taxon>Pseudomonadati</taxon>
        <taxon>Pseudomonadota</taxon>
        <taxon>Gammaproteobacteria</taxon>
        <taxon>Aeromonadales</taxon>
        <taxon>Succinivibrionaceae</taxon>
        <taxon>Succinivibrionaceae incertae sedis</taxon>
        <taxon>Candidatus Avisuccinivibrio</taxon>
    </lineage>
</organism>
<dbReference type="HAMAP" id="MF_00183">
    <property type="entry name" value="DXP_reductoisom"/>
    <property type="match status" value="1"/>
</dbReference>
<accession>A0A9D9GUX1</accession>
<evidence type="ECO:0000256" key="7">
    <source>
        <dbReference type="ARBA" id="ARBA00023229"/>
    </source>
</evidence>
<dbReference type="PIRSF" id="PIRSF006205">
    <property type="entry name" value="Dxp_reductismrs"/>
    <property type="match status" value="1"/>
</dbReference>
<feature type="binding site" evidence="9">
    <location>
        <position position="193"/>
    </location>
    <ligand>
        <name>1-deoxy-D-xylulose 5-phosphate</name>
        <dbReference type="ChEBI" id="CHEBI:57792"/>
    </ligand>
</feature>
<dbReference type="InterPro" id="IPR026877">
    <property type="entry name" value="DXPR_C"/>
</dbReference>
<dbReference type="Proteomes" id="UP000823631">
    <property type="component" value="Unassembled WGS sequence"/>
</dbReference>
<feature type="binding site" evidence="9">
    <location>
        <position position="234"/>
    </location>
    <ligand>
        <name>1-deoxy-D-xylulose 5-phosphate</name>
        <dbReference type="ChEBI" id="CHEBI:57792"/>
    </ligand>
</feature>
<evidence type="ECO:0000313" key="13">
    <source>
        <dbReference type="EMBL" id="MBO8416605.1"/>
    </source>
</evidence>
<evidence type="ECO:0000256" key="9">
    <source>
        <dbReference type="HAMAP-Rule" id="MF_00183"/>
    </source>
</evidence>
<gene>
    <name evidence="13" type="primary">ispC</name>
    <name evidence="9" type="synonym">dxr</name>
    <name evidence="13" type="ORF">IAB19_09510</name>
</gene>
<reference evidence="13" key="2">
    <citation type="journal article" date="2021" name="PeerJ">
        <title>Extensive microbial diversity within the chicken gut microbiome revealed by metagenomics and culture.</title>
        <authorList>
            <person name="Gilroy R."/>
            <person name="Ravi A."/>
            <person name="Getino M."/>
            <person name="Pursley I."/>
            <person name="Horton D.L."/>
            <person name="Alikhan N.F."/>
            <person name="Baker D."/>
            <person name="Gharbi K."/>
            <person name="Hall N."/>
            <person name="Watson M."/>
            <person name="Adriaenssens E.M."/>
            <person name="Foster-Nyarko E."/>
            <person name="Jarju S."/>
            <person name="Secka A."/>
            <person name="Antonio M."/>
            <person name="Oren A."/>
            <person name="Chaudhuri R.R."/>
            <person name="La Ragione R."/>
            <person name="Hildebrand F."/>
            <person name="Pallen M.J."/>
        </authorList>
    </citation>
    <scope>NUCLEOTIDE SEQUENCE</scope>
    <source>
        <strain evidence="13">17213</strain>
    </source>
</reference>
<keyword evidence="7 9" id="KW-0414">Isoprene biosynthesis</keyword>
<feature type="binding site" evidence="9">
    <location>
        <position position="238"/>
    </location>
    <ligand>
        <name>1-deoxy-D-xylulose 5-phosphate</name>
        <dbReference type="ChEBI" id="CHEBI:57792"/>
    </ligand>
</feature>
<dbReference type="GO" id="GO:0030145">
    <property type="term" value="F:manganese ion binding"/>
    <property type="evidence" value="ECO:0007669"/>
    <property type="project" value="TreeGrafter"/>
</dbReference>
<comment type="function">
    <text evidence="9">Catalyzes the NADPH-dependent rearrangement and reduction of 1-deoxy-D-xylulose-5-phosphate (DXP) to 2-C-methyl-D-erythritol 4-phosphate (MEP).</text>
</comment>
<evidence type="ECO:0000256" key="1">
    <source>
        <dbReference type="ARBA" id="ARBA00005094"/>
    </source>
</evidence>
<dbReference type="Pfam" id="PF02670">
    <property type="entry name" value="DXP_reductoisom"/>
    <property type="match status" value="1"/>
</dbReference>
<feature type="binding site" evidence="9">
    <location>
        <position position="44"/>
    </location>
    <ligand>
        <name>NADPH</name>
        <dbReference type="ChEBI" id="CHEBI:57783"/>
    </ligand>
</feature>
<name>A0A9D9GUX1_9GAMM</name>
<feature type="binding site" evidence="9">
    <location>
        <position position="21"/>
    </location>
    <ligand>
        <name>NADPH</name>
        <dbReference type="ChEBI" id="CHEBI:57783"/>
    </ligand>
</feature>
<feature type="binding site" evidence="9">
    <location>
        <position position="19"/>
    </location>
    <ligand>
        <name>NADPH</name>
        <dbReference type="ChEBI" id="CHEBI:57783"/>
    </ligand>
</feature>
<dbReference type="PANTHER" id="PTHR30525">
    <property type="entry name" value="1-DEOXY-D-XYLULOSE 5-PHOSPHATE REDUCTOISOMERASE"/>
    <property type="match status" value="1"/>
</dbReference>
<evidence type="ECO:0000259" key="11">
    <source>
        <dbReference type="Pfam" id="PF08436"/>
    </source>
</evidence>
<keyword evidence="6 9" id="KW-0464">Manganese</keyword>
<comment type="similarity">
    <text evidence="2 9">Belongs to the DXR family.</text>
</comment>
<feature type="binding site" evidence="9">
    <location>
        <position position="235"/>
    </location>
    <ligand>
        <name>1-deoxy-D-xylulose 5-phosphate</name>
        <dbReference type="ChEBI" id="CHEBI:57792"/>
    </ligand>
</feature>
<feature type="binding site" evidence="9">
    <location>
        <position position="229"/>
    </location>
    <ligand>
        <name>1-deoxy-D-xylulose 5-phosphate</name>
        <dbReference type="ChEBI" id="CHEBI:57792"/>
    </ligand>
</feature>
<dbReference type="InterPro" id="IPR036169">
    <property type="entry name" value="DXPR_C_sf"/>
</dbReference>
<feature type="binding site" evidence="9">
    <location>
        <position position="158"/>
    </location>
    <ligand>
        <name>1-deoxy-D-xylulose 5-phosphate</name>
        <dbReference type="ChEBI" id="CHEBI:57792"/>
    </ligand>
</feature>
<comment type="caution">
    <text evidence="13">The sequence shown here is derived from an EMBL/GenBank/DDBJ whole genome shotgun (WGS) entry which is preliminary data.</text>
</comment>
<protein>
    <recommendedName>
        <fullName evidence="9">1-deoxy-D-xylulose 5-phosphate reductoisomerase</fullName>
        <shortName evidence="9">DXP reductoisomerase</shortName>
        <ecNumber evidence="9">1.1.1.267</ecNumber>
    </recommendedName>
    <alternativeName>
        <fullName evidence="9">1-deoxyxylulose-5-phosphate reductoisomerase</fullName>
    </alternativeName>
    <alternativeName>
        <fullName evidence="9">2-C-methyl-D-erythritol 4-phosphate synthase</fullName>
    </alternativeName>
</protein>
<comment type="pathway">
    <text evidence="1 9">Isoprenoid biosynthesis; isopentenyl diphosphate biosynthesis via DXP pathway; isopentenyl diphosphate from 1-deoxy-D-xylulose 5-phosphate: step 1/6.</text>
</comment>
<feature type="binding site" evidence="9">
    <location>
        <position position="238"/>
    </location>
    <ligand>
        <name>Mn(2+)</name>
        <dbReference type="ChEBI" id="CHEBI:29035"/>
    </ligand>
</feature>
<feature type="binding site" evidence="9">
    <location>
        <position position="131"/>
    </location>
    <ligand>
        <name>NADPH</name>
        <dbReference type="ChEBI" id="CHEBI:57783"/>
    </ligand>
</feature>
<evidence type="ECO:0000259" key="12">
    <source>
        <dbReference type="Pfam" id="PF13288"/>
    </source>
</evidence>
<feature type="domain" description="1-deoxy-D-xylulose 5-phosphate reductoisomerase N-terminal" evidence="10">
    <location>
        <begin position="12"/>
        <end position="139"/>
    </location>
</feature>
<feature type="binding site" evidence="9">
    <location>
        <position position="20"/>
    </location>
    <ligand>
        <name>NADPH</name>
        <dbReference type="ChEBI" id="CHEBI:57783"/>
    </ligand>
</feature>
<evidence type="ECO:0000256" key="5">
    <source>
        <dbReference type="ARBA" id="ARBA00023002"/>
    </source>
</evidence>
<evidence type="ECO:0000313" key="14">
    <source>
        <dbReference type="Proteomes" id="UP000823631"/>
    </source>
</evidence>
<feature type="domain" description="1-deoxy-D-xylulose 5-phosphate reductoisomerase C-terminal" evidence="11">
    <location>
        <begin position="153"/>
        <end position="246"/>
    </location>
</feature>
<comment type="cofactor">
    <cofactor evidence="9">
        <name>Mg(2+)</name>
        <dbReference type="ChEBI" id="CHEBI:18420"/>
    </cofactor>
    <cofactor evidence="9">
        <name>Mn(2+)</name>
        <dbReference type="ChEBI" id="CHEBI:29035"/>
    </cofactor>
</comment>
<evidence type="ECO:0000256" key="2">
    <source>
        <dbReference type="ARBA" id="ARBA00006825"/>
    </source>
</evidence>
<dbReference type="Gene3D" id="1.10.1740.10">
    <property type="match status" value="1"/>
</dbReference>
<dbReference type="FunFam" id="3.40.50.720:FF:000045">
    <property type="entry name" value="1-deoxy-D-xylulose 5-phosphate reductoisomerase"/>
    <property type="match status" value="1"/>
</dbReference>
<keyword evidence="5 9" id="KW-0560">Oxidoreductase</keyword>
<feature type="binding site" evidence="9">
    <location>
        <position position="46"/>
    </location>
    <ligand>
        <name>NADPH</name>
        <dbReference type="ChEBI" id="CHEBI:57783"/>
    </ligand>
</feature>
<feature type="binding site" evidence="9">
    <location>
        <position position="132"/>
    </location>
    <ligand>
        <name>1-deoxy-D-xylulose 5-phosphate</name>
        <dbReference type="ChEBI" id="CHEBI:57792"/>
    </ligand>
</feature>
<feature type="binding site" evidence="9">
    <location>
        <position position="222"/>
    </location>
    <ligand>
        <name>NADPH</name>
        <dbReference type="ChEBI" id="CHEBI:57783"/>
    </ligand>
</feature>
<evidence type="ECO:0000256" key="6">
    <source>
        <dbReference type="ARBA" id="ARBA00023211"/>
    </source>
</evidence>
<feature type="binding site" evidence="9">
    <location>
        <position position="216"/>
    </location>
    <ligand>
        <name>1-deoxy-D-xylulose 5-phosphate</name>
        <dbReference type="ChEBI" id="CHEBI:57792"/>
    </ligand>
</feature>
<feature type="binding site" evidence="9">
    <location>
        <position position="45"/>
    </location>
    <ligand>
        <name>NADPH</name>
        <dbReference type="ChEBI" id="CHEBI:57783"/>
    </ligand>
</feature>
<evidence type="ECO:0000256" key="8">
    <source>
        <dbReference type="ARBA" id="ARBA00048543"/>
    </source>
</evidence>